<organism evidence="13 14">
    <name type="scientific">Mycolicibacter senuensis</name>
    <dbReference type="NCBI Taxonomy" id="386913"/>
    <lineage>
        <taxon>Bacteria</taxon>
        <taxon>Bacillati</taxon>
        <taxon>Actinomycetota</taxon>
        <taxon>Actinomycetes</taxon>
        <taxon>Mycobacteriales</taxon>
        <taxon>Mycobacteriaceae</taxon>
        <taxon>Mycolicibacter</taxon>
    </lineage>
</organism>
<gene>
    <name evidence="13" type="primary">ctpH_3</name>
    <name evidence="13" type="ORF">MSEN_27520</name>
</gene>
<evidence type="ECO:0000256" key="9">
    <source>
        <dbReference type="ARBA" id="ARBA00049360"/>
    </source>
</evidence>
<comment type="caution">
    <text evidence="13">The sequence shown here is derived from an EMBL/GenBank/DDBJ whole genome shotgun (WGS) entry which is preliminary data.</text>
</comment>
<dbReference type="Gene3D" id="2.70.150.10">
    <property type="entry name" value="Calcium-transporting ATPase, cytoplasmic transduction domain A"/>
    <property type="match status" value="1"/>
</dbReference>
<dbReference type="PANTHER" id="PTHR24093">
    <property type="entry name" value="CATION TRANSPORTING ATPASE"/>
    <property type="match status" value="1"/>
</dbReference>
<dbReference type="RefSeq" id="WP_085085655.1">
    <property type="nucleotide sequence ID" value="NZ_BLKV01000002.1"/>
</dbReference>
<dbReference type="InterPro" id="IPR023214">
    <property type="entry name" value="HAD_sf"/>
</dbReference>
<name>A0A7I9XM22_9MYCO</name>
<evidence type="ECO:0000313" key="13">
    <source>
        <dbReference type="EMBL" id="GFG71032.1"/>
    </source>
</evidence>
<evidence type="ECO:0000259" key="11">
    <source>
        <dbReference type="Pfam" id="PF00122"/>
    </source>
</evidence>
<dbReference type="GO" id="GO:0005524">
    <property type="term" value="F:ATP binding"/>
    <property type="evidence" value="ECO:0007669"/>
    <property type="project" value="InterPro"/>
</dbReference>
<dbReference type="InterPro" id="IPR001757">
    <property type="entry name" value="P_typ_ATPase"/>
</dbReference>
<dbReference type="InterPro" id="IPR036412">
    <property type="entry name" value="HAD-like_sf"/>
</dbReference>
<dbReference type="PANTHER" id="PTHR24093:SF513">
    <property type="entry name" value="CATION-TRANSPORTING ATPASE I-RELATED"/>
    <property type="match status" value="1"/>
</dbReference>
<proteinExistence type="predicted"/>
<dbReference type="Gene3D" id="3.40.50.1000">
    <property type="entry name" value="HAD superfamily/HAD-like"/>
    <property type="match status" value="2"/>
</dbReference>
<evidence type="ECO:0000256" key="2">
    <source>
        <dbReference type="ARBA" id="ARBA00022475"/>
    </source>
</evidence>
<dbReference type="Gene3D" id="3.40.1110.10">
    <property type="entry name" value="Calcium-transporting ATPase, cytoplasmic domain N"/>
    <property type="match status" value="2"/>
</dbReference>
<dbReference type="SUPFAM" id="SSF56784">
    <property type="entry name" value="HAD-like"/>
    <property type="match status" value="1"/>
</dbReference>
<dbReference type="Gene3D" id="1.20.1110.10">
    <property type="entry name" value="Calcium-transporting ATPase, transmembrane domain"/>
    <property type="match status" value="2"/>
</dbReference>
<comment type="subcellular location">
    <subcellularLocation>
        <location evidence="1">Cell membrane</location>
        <topology evidence="1">Multi-pass membrane protein</topology>
    </subcellularLocation>
</comment>
<keyword evidence="8" id="KW-0472">Membrane</keyword>
<dbReference type="InterPro" id="IPR023298">
    <property type="entry name" value="ATPase_P-typ_TM_dom_sf"/>
</dbReference>
<feature type="compositionally biased region" description="Basic residues" evidence="10">
    <location>
        <begin position="1469"/>
        <end position="1511"/>
    </location>
</feature>
<dbReference type="GO" id="GO:0005388">
    <property type="term" value="F:P-type calcium transporter activity"/>
    <property type="evidence" value="ECO:0007669"/>
    <property type="project" value="TreeGrafter"/>
</dbReference>
<feature type="region of interest" description="Disordered" evidence="10">
    <location>
        <begin position="1456"/>
        <end position="1543"/>
    </location>
</feature>
<sequence>MDVFSIGRFGLETVGAAASSVLGASLDLAAIPLRESARILGGERSDLTSRRSWRGAGRAWIEVRGLDEDGGADIGAEVLDALRARPDVASVRLNRPLSRVIVEIGDDASLAELCATVEAVEKSAALSVNETAALPGDGLLLAAKGAMVGANAVGLAIATAGSVLRWPAAPKIFDAAASVARYQPLVRNALESRIGPTRTDAVLSLASLGSHIITMSPAILAVDLMVEGLKASEARAGALAWNRYEPELARWAEHPEVHRAPRPVPRPHGPAERYLRRTAVAQVLATGVVGAITRNLDMTSSAILATSPKAVRTSCESFAATLGQGLADAHEVLPLRPDSLRRLDKIDTVVIDPRVLAGEQRRVVQIRGATEHELPQAWNNAQRLLDKPGLRPGWHRVRMTARDRAEAVEALILPTHHALASAVVLEGRASGADLVTVDTDILGELRPGFDDVRPAPGVRDPGGMDAALAAVVTDLQQSGRTVAVLSSAAAQALAASDLALGVMPDSETAAPPFHADLLLADLGAAWQLLRALPAARDATERGVAISIGASTIAGLLLVRGVRATIPGLGASPGRGPGPVTVGAGAGMLSGYLLARRVLGARAPQPAPAYEWHAMSVEQVRELLGPDAVTPLAERAPVDTGPQGMFWPYFHAVRAELSDPMTPILALCSAATAMLGSPIDAVMVGTVLTGNAMLAAYQRLRAESRLNTLLAQQAPPARVALTGADGSRTYREIVAEQLLPGDVIEVRSNEVVPADARLIEQCDVEVDESSLTGESLSVGKQLDPTPGAELAERSSMLYAGTTVIAGTALAIVTAVGGDTQSRRASELASGELPEVGLQHHLSQLMHRTFPYSAAGGVAVGALGLLRQGGLRVALGNAIAVAIAAVPEGMPLMATLAQHASSQRLSKSGALVRIPRSVEALGRVDVVCFDKTGTLSENRLRVTTVHPVGGYSDDDVLGTAAQAAPAPGGAAYAHATDQAIVEGAAAAAGARPWTEPDAHLPFRSGRAFSASALGSELVVKGAPEVVLEACKNAGAAEEQQVAEMAARGLRVIAVAQRKLTAAQQRAVREDPEGTERITEVACSGLTLIGFLGLADTPRADAPRLLSDLAARGIDIRMITGDHPITATAIAAEMGVTVGAEQVITGSEWNALNRKDQERVVCERVIFARMSPENKVQIVQTLERAGRVSAMVGDGANDAAAIRAATVGLGVVAHGSDSAHATADVVLTDGKIGALVDAIDEGRRLWRGVQLAISGLLGGNAGEVMFSVIGTAVTGDSPLNTRQLLLMNTLTDALPATAVAVSTPAGPIGGAVPGLDEKKLWRAVAFRGGVTAAAGTAAWVMGRASGTPQRASTVALISLVTTELGQTVVDSRAPLVLATAAGSFVLFAAMVSTPGVSQLLGCTPVGPIGWAQGVGTAAVATAAVAVADRRPAALKEIAAAEPEPATVVALPAGKEVAASKVPAKKGPAAKKPAGKKPAAKKAPVKKAPVKKASAKKAPVKKAPAKKAPVKKAPAKKVSAEKGPAAKKASAKKAAAKKPARRLEVVR</sequence>
<dbReference type="InterPro" id="IPR006068">
    <property type="entry name" value="ATPase_P-typ_cation-transptr_C"/>
</dbReference>
<keyword evidence="14" id="KW-1185">Reference proteome</keyword>
<dbReference type="GO" id="GO:0005886">
    <property type="term" value="C:plasma membrane"/>
    <property type="evidence" value="ECO:0007669"/>
    <property type="project" value="UniProtKB-SubCell"/>
</dbReference>
<feature type="compositionally biased region" description="Basic residues" evidence="10">
    <location>
        <begin position="1525"/>
        <end position="1536"/>
    </location>
</feature>
<feature type="domain" description="Cation-transporting P-type ATPase C-terminal" evidence="12">
    <location>
        <begin position="1274"/>
        <end position="1422"/>
    </location>
</feature>
<evidence type="ECO:0000256" key="8">
    <source>
        <dbReference type="ARBA" id="ARBA00023136"/>
    </source>
</evidence>
<evidence type="ECO:0000313" key="14">
    <source>
        <dbReference type="Proteomes" id="UP000465263"/>
    </source>
</evidence>
<dbReference type="InterPro" id="IPR059000">
    <property type="entry name" value="ATPase_P-type_domA"/>
</dbReference>
<accession>A0A7I9XM22</accession>
<evidence type="ECO:0000256" key="10">
    <source>
        <dbReference type="SAM" id="MobiDB-lite"/>
    </source>
</evidence>
<dbReference type="InterPro" id="IPR044492">
    <property type="entry name" value="P_typ_ATPase_HD_dom"/>
</dbReference>
<keyword evidence="3" id="KW-0812">Transmembrane</keyword>
<dbReference type="SUPFAM" id="SSF81665">
    <property type="entry name" value="Calcium ATPase, transmembrane domain M"/>
    <property type="match status" value="1"/>
</dbReference>
<dbReference type="EMBL" id="BLKV01000002">
    <property type="protein sequence ID" value="GFG71032.1"/>
    <property type="molecule type" value="Genomic_DNA"/>
</dbReference>
<reference evidence="13 14" key="1">
    <citation type="journal article" date="2019" name="Emerg. Microbes Infect.">
        <title>Comprehensive subspecies identification of 175 nontuberculous mycobacteria species based on 7547 genomic profiles.</title>
        <authorList>
            <person name="Matsumoto Y."/>
            <person name="Kinjo T."/>
            <person name="Motooka D."/>
            <person name="Nabeya D."/>
            <person name="Jung N."/>
            <person name="Uechi K."/>
            <person name="Horii T."/>
            <person name="Iida T."/>
            <person name="Fujita J."/>
            <person name="Nakamura S."/>
        </authorList>
    </citation>
    <scope>NUCLEOTIDE SEQUENCE [LARGE SCALE GENOMIC DNA]</scope>
    <source>
        <strain evidence="13 14">JCM 16017</strain>
    </source>
</reference>
<feature type="compositionally biased region" description="Low complexity" evidence="10">
    <location>
        <begin position="1456"/>
        <end position="1468"/>
    </location>
</feature>
<feature type="domain" description="P-type ATPase A" evidence="11">
    <location>
        <begin position="725"/>
        <end position="826"/>
    </location>
</feature>
<dbReference type="SFLD" id="SFLDS00003">
    <property type="entry name" value="Haloacid_Dehalogenase"/>
    <property type="match status" value="1"/>
</dbReference>
<evidence type="ECO:0000256" key="6">
    <source>
        <dbReference type="ARBA" id="ARBA00022967"/>
    </source>
</evidence>
<dbReference type="PRINTS" id="PR00120">
    <property type="entry name" value="HATPASE"/>
</dbReference>
<evidence type="ECO:0000256" key="5">
    <source>
        <dbReference type="ARBA" id="ARBA00022842"/>
    </source>
</evidence>
<keyword evidence="4" id="KW-0479">Metal-binding</keyword>
<dbReference type="GO" id="GO:0016887">
    <property type="term" value="F:ATP hydrolysis activity"/>
    <property type="evidence" value="ECO:0007669"/>
    <property type="project" value="InterPro"/>
</dbReference>
<evidence type="ECO:0000256" key="3">
    <source>
        <dbReference type="ARBA" id="ARBA00022692"/>
    </source>
</evidence>
<evidence type="ECO:0000256" key="4">
    <source>
        <dbReference type="ARBA" id="ARBA00022723"/>
    </source>
</evidence>
<dbReference type="InterPro" id="IPR008250">
    <property type="entry name" value="ATPase_P-typ_transduc_dom_A_sf"/>
</dbReference>
<keyword evidence="2" id="KW-1003">Cell membrane</keyword>
<keyword evidence="7" id="KW-1133">Transmembrane helix</keyword>
<dbReference type="NCBIfam" id="TIGR01494">
    <property type="entry name" value="ATPase_P-type"/>
    <property type="match status" value="2"/>
</dbReference>
<keyword evidence="5" id="KW-0460">Magnesium</keyword>
<dbReference type="SUPFAM" id="SSF81653">
    <property type="entry name" value="Calcium ATPase, transduction domain A"/>
    <property type="match status" value="1"/>
</dbReference>
<dbReference type="SFLD" id="SFLDG00002">
    <property type="entry name" value="C1.7:_P-type_atpase_like"/>
    <property type="match status" value="1"/>
</dbReference>
<evidence type="ECO:0000259" key="12">
    <source>
        <dbReference type="Pfam" id="PF00689"/>
    </source>
</evidence>
<dbReference type="Pfam" id="PF00702">
    <property type="entry name" value="Hydrolase"/>
    <property type="match status" value="1"/>
</dbReference>
<evidence type="ECO:0000256" key="1">
    <source>
        <dbReference type="ARBA" id="ARBA00004651"/>
    </source>
</evidence>
<comment type="catalytic activity">
    <reaction evidence="9">
        <text>ATP + H2O = ADP + phosphate + H(+)</text>
        <dbReference type="Rhea" id="RHEA:13065"/>
        <dbReference type="ChEBI" id="CHEBI:15377"/>
        <dbReference type="ChEBI" id="CHEBI:15378"/>
        <dbReference type="ChEBI" id="CHEBI:30616"/>
        <dbReference type="ChEBI" id="CHEBI:43474"/>
        <dbReference type="ChEBI" id="CHEBI:456216"/>
    </reaction>
</comment>
<dbReference type="PRINTS" id="PR00119">
    <property type="entry name" value="CATATPASE"/>
</dbReference>
<evidence type="ECO:0000256" key="7">
    <source>
        <dbReference type="ARBA" id="ARBA00022989"/>
    </source>
</evidence>
<dbReference type="GO" id="GO:0046872">
    <property type="term" value="F:metal ion binding"/>
    <property type="evidence" value="ECO:0007669"/>
    <property type="project" value="UniProtKB-KW"/>
</dbReference>
<dbReference type="OrthoDB" id="9814270at2"/>
<dbReference type="Pfam" id="PF00122">
    <property type="entry name" value="E1-E2_ATPase"/>
    <property type="match status" value="1"/>
</dbReference>
<dbReference type="Proteomes" id="UP000465263">
    <property type="component" value="Unassembled WGS sequence"/>
</dbReference>
<dbReference type="InterPro" id="IPR023299">
    <property type="entry name" value="ATPase_P-typ_cyto_dom_N"/>
</dbReference>
<dbReference type="Pfam" id="PF00689">
    <property type="entry name" value="Cation_ATPase_C"/>
    <property type="match status" value="1"/>
</dbReference>
<protein>
    <submittedName>
        <fullName evidence="13">Haloacid dehalogenase</fullName>
    </submittedName>
</protein>
<keyword evidence="6" id="KW-1278">Translocase</keyword>
<dbReference type="SFLD" id="SFLDF00027">
    <property type="entry name" value="p-type_atpase"/>
    <property type="match status" value="1"/>
</dbReference>